<dbReference type="GO" id="GO:0006227">
    <property type="term" value="P:dUDP biosynthetic process"/>
    <property type="evidence" value="ECO:0007669"/>
    <property type="project" value="TreeGrafter"/>
</dbReference>
<keyword evidence="8 12" id="KW-0067">ATP-binding</keyword>
<dbReference type="PANTHER" id="PTHR10344">
    <property type="entry name" value="THYMIDYLATE KINASE"/>
    <property type="match status" value="1"/>
</dbReference>
<dbReference type="Proteomes" id="UP000885779">
    <property type="component" value="Unassembled WGS sequence"/>
</dbReference>
<reference evidence="14" key="1">
    <citation type="journal article" date="2020" name="mSystems">
        <title>Genome- and Community-Level Interaction Insights into Carbon Utilization and Element Cycling Functions of Hydrothermarchaeota in Hydrothermal Sediment.</title>
        <authorList>
            <person name="Zhou Z."/>
            <person name="Liu Y."/>
            <person name="Xu W."/>
            <person name="Pan J."/>
            <person name="Luo Z.H."/>
            <person name="Li M."/>
        </authorList>
    </citation>
    <scope>NUCLEOTIDE SEQUENCE [LARGE SCALE GENOMIC DNA]</scope>
    <source>
        <strain evidence="14">HyVt-577</strain>
    </source>
</reference>
<evidence type="ECO:0000256" key="9">
    <source>
        <dbReference type="ARBA" id="ARBA00029962"/>
    </source>
</evidence>
<comment type="function">
    <text evidence="11 12">Phosphorylation of dTMP to form dTDP in both de novo and salvage pathways of dTTP synthesis.</text>
</comment>
<evidence type="ECO:0000256" key="4">
    <source>
        <dbReference type="ARBA" id="ARBA00022679"/>
    </source>
</evidence>
<dbReference type="EC" id="2.7.4.9" evidence="2 12"/>
<dbReference type="GO" id="GO:0005829">
    <property type="term" value="C:cytosol"/>
    <property type="evidence" value="ECO:0007669"/>
    <property type="project" value="TreeGrafter"/>
</dbReference>
<keyword evidence="5 12" id="KW-0545">Nucleotide biosynthesis</keyword>
<comment type="caution">
    <text evidence="12">Lacks conserved residue(s) required for the propagation of feature annotation.</text>
</comment>
<keyword evidence="7 12" id="KW-0418">Kinase</keyword>
<evidence type="ECO:0000256" key="2">
    <source>
        <dbReference type="ARBA" id="ARBA00012980"/>
    </source>
</evidence>
<evidence type="ECO:0000259" key="13">
    <source>
        <dbReference type="Pfam" id="PF02223"/>
    </source>
</evidence>
<dbReference type="GO" id="GO:0005524">
    <property type="term" value="F:ATP binding"/>
    <property type="evidence" value="ECO:0007669"/>
    <property type="project" value="UniProtKB-UniRule"/>
</dbReference>
<evidence type="ECO:0000256" key="6">
    <source>
        <dbReference type="ARBA" id="ARBA00022741"/>
    </source>
</evidence>
<dbReference type="InterPro" id="IPR039430">
    <property type="entry name" value="Thymidylate_kin-like_dom"/>
</dbReference>
<evidence type="ECO:0000256" key="5">
    <source>
        <dbReference type="ARBA" id="ARBA00022727"/>
    </source>
</evidence>
<dbReference type="CDD" id="cd01672">
    <property type="entry name" value="TMPK"/>
    <property type="match status" value="1"/>
</dbReference>
<gene>
    <name evidence="12" type="primary">tmk</name>
    <name evidence="14" type="ORF">ENK44_04095</name>
</gene>
<dbReference type="SUPFAM" id="SSF52540">
    <property type="entry name" value="P-loop containing nucleoside triphosphate hydrolases"/>
    <property type="match status" value="1"/>
</dbReference>
<dbReference type="HAMAP" id="MF_00165">
    <property type="entry name" value="Thymidylate_kinase"/>
    <property type="match status" value="1"/>
</dbReference>
<accession>A0A7V4WU24</accession>
<dbReference type="NCBIfam" id="TIGR00041">
    <property type="entry name" value="DTMP_kinase"/>
    <property type="match status" value="1"/>
</dbReference>
<protein>
    <recommendedName>
        <fullName evidence="3 12">Thymidylate kinase</fullName>
        <ecNumber evidence="2 12">2.7.4.9</ecNumber>
    </recommendedName>
    <alternativeName>
        <fullName evidence="9 12">dTMP kinase</fullName>
    </alternativeName>
</protein>
<comment type="similarity">
    <text evidence="1 12">Belongs to the thymidylate kinase family.</text>
</comment>
<evidence type="ECO:0000256" key="8">
    <source>
        <dbReference type="ARBA" id="ARBA00022840"/>
    </source>
</evidence>
<organism evidence="14">
    <name type="scientific">Caldithrix abyssi</name>
    <dbReference type="NCBI Taxonomy" id="187145"/>
    <lineage>
        <taxon>Bacteria</taxon>
        <taxon>Pseudomonadati</taxon>
        <taxon>Calditrichota</taxon>
        <taxon>Calditrichia</taxon>
        <taxon>Calditrichales</taxon>
        <taxon>Calditrichaceae</taxon>
        <taxon>Caldithrix</taxon>
    </lineage>
</organism>
<dbReference type="Pfam" id="PF02223">
    <property type="entry name" value="Thymidylate_kin"/>
    <property type="match status" value="1"/>
</dbReference>
<evidence type="ECO:0000256" key="1">
    <source>
        <dbReference type="ARBA" id="ARBA00009776"/>
    </source>
</evidence>
<dbReference type="EMBL" id="DRQG01000034">
    <property type="protein sequence ID" value="HGY54859.1"/>
    <property type="molecule type" value="Genomic_DNA"/>
</dbReference>
<keyword evidence="4 12" id="KW-0808">Transferase</keyword>
<evidence type="ECO:0000256" key="3">
    <source>
        <dbReference type="ARBA" id="ARBA00017144"/>
    </source>
</evidence>
<dbReference type="InterPro" id="IPR018094">
    <property type="entry name" value="Thymidylate_kinase"/>
</dbReference>
<dbReference type="FunFam" id="3.40.50.300:FF:000225">
    <property type="entry name" value="Thymidylate kinase"/>
    <property type="match status" value="1"/>
</dbReference>
<sequence>MEQKIADIDRQHFISFEGIDYSGKTTQINLLQAFLQKKGYSVYVLREPGGTVISEKIRDILLDRNHHEMSERAEIFLYSAARVQLVSEKIIPLLKEGYFIIADRYVDSTTAYQGYGRGLDLEMVKQINSAATFGLMPSITFYMEITPEQAQQRRLESGAGADRLEGAGIDFYQRVFNGYKELIRKEPDRFRVINAMQSVNSIHKKIIDLLEDHL</sequence>
<name>A0A7V4WU24_CALAY</name>
<dbReference type="AlphaFoldDB" id="A0A7V4WU24"/>
<evidence type="ECO:0000256" key="12">
    <source>
        <dbReference type="HAMAP-Rule" id="MF_00165"/>
    </source>
</evidence>
<dbReference type="InterPro" id="IPR027417">
    <property type="entry name" value="P-loop_NTPase"/>
</dbReference>
<dbReference type="Gene3D" id="3.40.50.300">
    <property type="entry name" value="P-loop containing nucleotide triphosphate hydrolases"/>
    <property type="match status" value="1"/>
</dbReference>
<evidence type="ECO:0000256" key="7">
    <source>
        <dbReference type="ARBA" id="ARBA00022777"/>
    </source>
</evidence>
<evidence type="ECO:0000313" key="14">
    <source>
        <dbReference type="EMBL" id="HGY54859.1"/>
    </source>
</evidence>
<comment type="caution">
    <text evidence="14">The sequence shown here is derived from an EMBL/GenBank/DDBJ whole genome shotgun (WGS) entry which is preliminary data.</text>
</comment>
<keyword evidence="6 12" id="KW-0547">Nucleotide-binding</keyword>
<dbReference type="GO" id="GO:0004798">
    <property type="term" value="F:dTMP kinase activity"/>
    <property type="evidence" value="ECO:0007669"/>
    <property type="project" value="UniProtKB-UniRule"/>
</dbReference>
<proteinExistence type="inferred from homology"/>
<feature type="domain" description="Thymidylate kinase-like" evidence="13">
    <location>
        <begin position="16"/>
        <end position="206"/>
    </location>
</feature>
<dbReference type="PANTHER" id="PTHR10344:SF4">
    <property type="entry name" value="UMP-CMP KINASE 2, MITOCHONDRIAL"/>
    <property type="match status" value="1"/>
</dbReference>
<dbReference type="GO" id="GO:0006235">
    <property type="term" value="P:dTTP biosynthetic process"/>
    <property type="evidence" value="ECO:0007669"/>
    <property type="project" value="UniProtKB-UniRule"/>
</dbReference>
<comment type="catalytic activity">
    <reaction evidence="10 12">
        <text>dTMP + ATP = dTDP + ADP</text>
        <dbReference type="Rhea" id="RHEA:13517"/>
        <dbReference type="ChEBI" id="CHEBI:30616"/>
        <dbReference type="ChEBI" id="CHEBI:58369"/>
        <dbReference type="ChEBI" id="CHEBI:63528"/>
        <dbReference type="ChEBI" id="CHEBI:456216"/>
        <dbReference type="EC" id="2.7.4.9"/>
    </reaction>
</comment>
<evidence type="ECO:0000256" key="10">
    <source>
        <dbReference type="ARBA" id="ARBA00048743"/>
    </source>
</evidence>
<dbReference type="GO" id="GO:0006233">
    <property type="term" value="P:dTDP biosynthetic process"/>
    <property type="evidence" value="ECO:0007669"/>
    <property type="project" value="InterPro"/>
</dbReference>
<evidence type="ECO:0000256" key="11">
    <source>
        <dbReference type="ARBA" id="ARBA00057735"/>
    </source>
</evidence>